<dbReference type="EMBL" id="KI894012">
    <property type="protein sequence ID" value="OCF49226.1"/>
    <property type="molecule type" value="Genomic_DNA"/>
</dbReference>
<dbReference type="EMBL" id="CP144526">
    <property type="protein sequence ID" value="WWC72130.1"/>
    <property type="molecule type" value="Genomic_DNA"/>
</dbReference>
<sequence length="327" mass="35173">MPMDIDSSGGVAYTLDVSIGQDKKVVPVLVDTGSADLWVSASPCDNCTKSGMINTGIITNDGCDLKSKTYGSGSVHGCLVPTDVAIGDYALKDYPLLAARDTEGFDGKYMSGIFGLAMNKISIDNHATPIDLMYSASLISTLEVGFYLTRQGDGSEIVFGNPHSDKHANHSKKVQLDKQGDGGLYRIRLDSFVSHDQPITGSNPKMQDIDVIIDTGTTNLLVTESMMSPMYAALGGLQQPDDCMFVAPCEGPDNPDAALALQFAGTVFPIKWQDLVLRPSTSKPDHCYLRTQRTPAENYILIGSAFLHNTYHVINAATGQVTFYGLN</sequence>
<keyword evidence="8" id="KW-1185">Reference proteome</keyword>
<feature type="domain" description="Peptidase A1" evidence="5">
    <location>
        <begin position="13"/>
        <end position="324"/>
    </location>
</feature>
<reference evidence="7" key="2">
    <citation type="submission" date="2013-07" db="EMBL/GenBank/DDBJ databases">
        <authorList>
            <consortium name="The Broad Institute Genome Sequencing Platform"/>
            <person name="Cuomo C."/>
            <person name="Litvintseva A."/>
            <person name="Chen Y."/>
            <person name="Heitman J."/>
            <person name="Sun S."/>
            <person name="Springer D."/>
            <person name="Dromer F."/>
            <person name="Young S.K."/>
            <person name="Zeng Q."/>
            <person name="Gargeya S."/>
            <person name="Fitzgerald M."/>
            <person name="Abouelleil A."/>
            <person name="Alvarado L."/>
            <person name="Berlin A.M."/>
            <person name="Chapman S.B."/>
            <person name="Dewar J."/>
            <person name="Goldberg J."/>
            <person name="Griggs A."/>
            <person name="Gujja S."/>
            <person name="Hansen M."/>
            <person name="Howarth C."/>
            <person name="Imamovic A."/>
            <person name="Larimer J."/>
            <person name="McCowan C."/>
            <person name="Murphy C."/>
            <person name="Pearson M."/>
            <person name="Priest M."/>
            <person name="Roberts A."/>
            <person name="Saif S."/>
            <person name="Shea T."/>
            <person name="Sykes S."/>
            <person name="Wortman J."/>
            <person name="Nusbaum C."/>
            <person name="Birren B."/>
        </authorList>
    </citation>
    <scope>NUCLEOTIDE SEQUENCE</scope>
    <source>
        <strain evidence="7">CBS 10737</strain>
    </source>
</reference>
<dbReference type="AlphaFoldDB" id="A0A1B9I110"/>
<evidence type="ECO:0000313" key="8">
    <source>
        <dbReference type="Proteomes" id="UP000094020"/>
    </source>
</evidence>
<keyword evidence="2 4" id="KW-0064">Aspartyl protease</keyword>
<feature type="active site" evidence="3">
    <location>
        <position position="214"/>
    </location>
</feature>
<proteinExistence type="inferred from homology"/>
<dbReference type="GO" id="GO:0004190">
    <property type="term" value="F:aspartic-type endopeptidase activity"/>
    <property type="evidence" value="ECO:0007669"/>
    <property type="project" value="UniProtKB-KW"/>
</dbReference>
<reference evidence="6" key="1">
    <citation type="submission" date="2013-07" db="EMBL/GenBank/DDBJ databases">
        <title>The Genome Sequence of Cryptococcus pinus CBS10737.</title>
        <authorList>
            <consortium name="The Broad Institute Genome Sequencing Platform"/>
            <person name="Cuomo C."/>
            <person name="Litvintseva A."/>
            <person name="Chen Y."/>
            <person name="Heitman J."/>
            <person name="Sun S."/>
            <person name="Springer D."/>
            <person name="Dromer F."/>
            <person name="Young S.K."/>
            <person name="Zeng Q."/>
            <person name="Gargeya S."/>
            <person name="Fitzgerald M."/>
            <person name="Abouelleil A."/>
            <person name="Alvarado L."/>
            <person name="Berlin A.M."/>
            <person name="Chapman S.B."/>
            <person name="Dewar J."/>
            <person name="Goldberg J."/>
            <person name="Griggs A."/>
            <person name="Gujja S."/>
            <person name="Hansen M."/>
            <person name="Howarth C."/>
            <person name="Imamovic A."/>
            <person name="Larimer J."/>
            <person name="McCowan C."/>
            <person name="Murphy C."/>
            <person name="Pearson M."/>
            <person name="Priest M."/>
            <person name="Roberts A."/>
            <person name="Saif S."/>
            <person name="Shea T."/>
            <person name="Sykes S."/>
            <person name="Wortman J."/>
            <person name="Nusbaum C."/>
            <person name="Birren B."/>
        </authorList>
    </citation>
    <scope>NUCLEOTIDE SEQUENCE [LARGE SCALE GENOMIC DNA]</scope>
    <source>
        <strain evidence="6">CBS 10737</strain>
    </source>
</reference>
<dbReference type="KEGG" id="kpin:30173283"/>
<accession>A0A1B9I110</accession>
<dbReference type="STRING" id="1296096.A0A1B9I110"/>
<evidence type="ECO:0000256" key="1">
    <source>
        <dbReference type="ARBA" id="ARBA00007447"/>
    </source>
</evidence>
<evidence type="ECO:0000313" key="7">
    <source>
        <dbReference type="EMBL" id="WWC72130.1"/>
    </source>
</evidence>
<evidence type="ECO:0000313" key="6">
    <source>
        <dbReference type="EMBL" id="OCF49226.1"/>
    </source>
</evidence>
<dbReference type="Gene3D" id="2.40.70.10">
    <property type="entry name" value="Acid Proteases"/>
    <property type="match status" value="2"/>
</dbReference>
<dbReference type="Proteomes" id="UP000094020">
    <property type="component" value="Chromosome 8"/>
</dbReference>
<evidence type="ECO:0000256" key="4">
    <source>
        <dbReference type="RuleBase" id="RU000454"/>
    </source>
</evidence>
<dbReference type="PANTHER" id="PTHR47966:SF51">
    <property type="entry name" value="BETA-SITE APP-CLEAVING ENZYME, ISOFORM A-RELATED"/>
    <property type="match status" value="1"/>
</dbReference>
<dbReference type="PRINTS" id="PR00792">
    <property type="entry name" value="PEPSIN"/>
</dbReference>
<feature type="active site" evidence="3">
    <location>
        <position position="31"/>
    </location>
</feature>
<dbReference type="CDD" id="cd05471">
    <property type="entry name" value="pepsin_like"/>
    <property type="match status" value="1"/>
</dbReference>
<reference evidence="6" key="3">
    <citation type="submission" date="2016-07" db="EMBL/GenBank/DDBJ databases">
        <title>Evolution of pathogenesis and genome organization in the Tremellales.</title>
        <authorList>
            <person name="Cuomo C."/>
            <person name="Litvintseva A."/>
            <person name="Heitman J."/>
            <person name="Chen Y."/>
            <person name="Sun S."/>
            <person name="Springer D."/>
            <person name="Dromer F."/>
            <person name="Young S."/>
            <person name="Zeng Q."/>
            <person name="Chapman S."/>
            <person name="Gujja S."/>
            <person name="Saif S."/>
            <person name="Birren B."/>
        </authorList>
    </citation>
    <scope>NUCLEOTIDE SEQUENCE</scope>
    <source>
        <strain evidence="6">CBS 10737</strain>
    </source>
</reference>
<dbReference type="SUPFAM" id="SSF50630">
    <property type="entry name" value="Acid proteases"/>
    <property type="match status" value="1"/>
</dbReference>
<evidence type="ECO:0000256" key="2">
    <source>
        <dbReference type="ARBA" id="ARBA00022750"/>
    </source>
</evidence>
<reference evidence="7" key="4">
    <citation type="submission" date="2024-02" db="EMBL/GenBank/DDBJ databases">
        <title>Comparative genomics of Cryptococcus and Kwoniella reveals pathogenesis evolution and contrasting modes of karyotype evolution via chromosome fusion or intercentromeric recombination.</title>
        <authorList>
            <person name="Coelho M.A."/>
            <person name="David-Palma M."/>
            <person name="Shea T."/>
            <person name="Bowers K."/>
            <person name="McGinley-Smith S."/>
            <person name="Mohammad A.W."/>
            <person name="Gnirke A."/>
            <person name="Yurkov A.M."/>
            <person name="Nowrousian M."/>
            <person name="Sun S."/>
            <person name="Cuomo C.A."/>
            <person name="Heitman J."/>
        </authorList>
    </citation>
    <scope>NUCLEOTIDE SEQUENCE</scope>
    <source>
        <strain evidence="7">CBS 10737</strain>
    </source>
</reference>
<dbReference type="InterPro" id="IPR001461">
    <property type="entry name" value="Aspartic_peptidase_A1"/>
</dbReference>
<dbReference type="InterPro" id="IPR001969">
    <property type="entry name" value="Aspartic_peptidase_AS"/>
</dbReference>
<dbReference type="Pfam" id="PF00026">
    <property type="entry name" value="Asp"/>
    <property type="match status" value="1"/>
</dbReference>
<dbReference type="GeneID" id="30173283"/>
<dbReference type="PROSITE" id="PS51767">
    <property type="entry name" value="PEPTIDASE_A1"/>
    <property type="match status" value="1"/>
</dbReference>
<dbReference type="RefSeq" id="XP_019010445.1">
    <property type="nucleotide sequence ID" value="XM_019156643.1"/>
</dbReference>
<evidence type="ECO:0000256" key="3">
    <source>
        <dbReference type="PIRSR" id="PIRSR601461-1"/>
    </source>
</evidence>
<dbReference type="OrthoDB" id="2747330at2759"/>
<organism evidence="6">
    <name type="scientific">Kwoniella pini CBS 10737</name>
    <dbReference type="NCBI Taxonomy" id="1296096"/>
    <lineage>
        <taxon>Eukaryota</taxon>
        <taxon>Fungi</taxon>
        <taxon>Dikarya</taxon>
        <taxon>Basidiomycota</taxon>
        <taxon>Agaricomycotina</taxon>
        <taxon>Tremellomycetes</taxon>
        <taxon>Tremellales</taxon>
        <taxon>Cryptococcaceae</taxon>
        <taxon>Kwoniella</taxon>
    </lineage>
</organism>
<dbReference type="PANTHER" id="PTHR47966">
    <property type="entry name" value="BETA-SITE APP-CLEAVING ENZYME, ISOFORM A-RELATED"/>
    <property type="match status" value="1"/>
</dbReference>
<keyword evidence="4" id="KW-0645">Protease</keyword>
<keyword evidence="4" id="KW-0378">Hydrolase</keyword>
<name>A0A1B9I110_9TREE</name>
<gene>
    <name evidence="6" type="ORF">I206_04914</name>
    <name evidence="7" type="ORF">I206_106090</name>
</gene>
<dbReference type="InterPro" id="IPR034164">
    <property type="entry name" value="Pepsin-like_dom"/>
</dbReference>
<protein>
    <recommendedName>
        <fullName evidence="5">Peptidase A1 domain-containing protein</fullName>
    </recommendedName>
</protein>
<dbReference type="InterPro" id="IPR021109">
    <property type="entry name" value="Peptidase_aspartic_dom_sf"/>
</dbReference>
<dbReference type="InterPro" id="IPR033121">
    <property type="entry name" value="PEPTIDASE_A1"/>
</dbReference>
<dbReference type="PROSITE" id="PS00141">
    <property type="entry name" value="ASP_PROTEASE"/>
    <property type="match status" value="2"/>
</dbReference>
<evidence type="ECO:0000259" key="5">
    <source>
        <dbReference type="PROSITE" id="PS51767"/>
    </source>
</evidence>
<dbReference type="GO" id="GO:0006508">
    <property type="term" value="P:proteolysis"/>
    <property type="evidence" value="ECO:0007669"/>
    <property type="project" value="UniProtKB-KW"/>
</dbReference>
<comment type="similarity">
    <text evidence="1 4">Belongs to the peptidase A1 family.</text>
</comment>